<accession>A0AA88NDM2</accession>
<name>A0AA88NDM2_CHASR</name>
<organism evidence="1 2">
    <name type="scientific">Channa striata</name>
    <name type="common">Snakehead murrel</name>
    <name type="synonym">Ophicephalus striatus</name>
    <dbReference type="NCBI Taxonomy" id="64152"/>
    <lineage>
        <taxon>Eukaryota</taxon>
        <taxon>Metazoa</taxon>
        <taxon>Chordata</taxon>
        <taxon>Craniata</taxon>
        <taxon>Vertebrata</taxon>
        <taxon>Euteleostomi</taxon>
        <taxon>Actinopterygii</taxon>
        <taxon>Neopterygii</taxon>
        <taxon>Teleostei</taxon>
        <taxon>Neoteleostei</taxon>
        <taxon>Acanthomorphata</taxon>
        <taxon>Anabantaria</taxon>
        <taxon>Anabantiformes</taxon>
        <taxon>Channoidei</taxon>
        <taxon>Channidae</taxon>
        <taxon>Channa</taxon>
    </lineage>
</organism>
<gene>
    <name evidence="1" type="ORF">Q5P01_005357</name>
</gene>
<protein>
    <submittedName>
        <fullName evidence="1">Uncharacterized protein</fullName>
    </submittedName>
</protein>
<dbReference type="Proteomes" id="UP001187415">
    <property type="component" value="Unassembled WGS sequence"/>
</dbReference>
<comment type="caution">
    <text evidence="1">The sequence shown here is derived from an EMBL/GenBank/DDBJ whole genome shotgun (WGS) entry which is preliminary data.</text>
</comment>
<dbReference type="EMBL" id="JAUPFM010000003">
    <property type="protein sequence ID" value="KAK2856622.1"/>
    <property type="molecule type" value="Genomic_DNA"/>
</dbReference>
<dbReference type="AlphaFoldDB" id="A0AA88NDM2"/>
<evidence type="ECO:0000313" key="1">
    <source>
        <dbReference type="EMBL" id="KAK2856622.1"/>
    </source>
</evidence>
<keyword evidence="2" id="KW-1185">Reference proteome</keyword>
<sequence length="68" mass="7526">MLSALNYMQSQCPLQSEPPKTLSTALQKIPTECLQGSRLKTPETRGMAVNSAGKFRPHTLILATNRRL</sequence>
<evidence type="ECO:0000313" key="2">
    <source>
        <dbReference type="Proteomes" id="UP001187415"/>
    </source>
</evidence>
<reference evidence="1" key="1">
    <citation type="submission" date="2023-07" db="EMBL/GenBank/DDBJ databases">
        <title>Chromosome-level Genome Assembly of Striped Snakehead (Channa striata).</title>
        <authorList>
            <person name="Liu H."/>
        </authorList>
    </citation>
    <scope>NUCLEOTIDE SEQUENCE</scope>
    <source>
        <strain evidence="1">Gz</strain>
        <tissue evidence="1">Muscle</tissue>
    </source>
</reference>
<proteinExistence type="predicted"/>